<evidence type="ECO:0000313" key="4">
    <source>
        <dbReference type="EMBL" id="QMW21600.1"/>
    </source>
</evidence>
<feature type="domain" description="HIRAN" evidence="3">
    <location>
        <begin position="54"/>
        <end position="122"/>
    </location>
</feature>
<keyword evidence="2" id="KW-0378">Hydrolase</keyword>
<dbReference type="KEGG" id="sand:H3309_09200"/>
<reference evidence="4 5" key="1">
    <citation type="submission" date="2020-07" db="EMBL/GenBank/DDBJ databases">
        <title>Complete genome sequence for Sandaracinobacter sp. M6.</title>
        <authorList>
            <person name="Tang Y."/>
            <person name="Liu Q."/>
            <person name="Guo Z."/>
            <person name="Lei P."/>
            <person name="Huang B."/>
        </authorList>
    </citation>
    <scope>NUCLEOTIDE SEQUENCE [LARGE SCALE GENOMIC DNA]</scope>
    <source>
        <strain evidence="4 5">M6</strain>
    </source>
</reference>
<name>A0A7G5IE08_9SPHN</name>
<proteinExistence type="predicted"/>
<evidence type="ECO:0000313" key="5">
    <source>
        <dbReference type="Proteomes" id="UP000515292"/>
    </source>
</evidence>
<dbReference type="GO" id="GO:0016818">
    <property type="term" value="F:hydrolase activity, acting on acid anhydrides, in phosphorus-containing anhydrides"/>
    <property type="evidence" value="ECO:0007669"/>
    <property type="project" value="InterPro"/>
</dbReference>
<organism evidence="4 5">
    <name type="scientific">Sandaracinobacteroides saxicola</name>
    <dbReference type="NCBI Taxonomy" id="2759707"/>
    <lineage>
        <taxon>Bacteria</taxon>
        <taxon>Pseudomonadati</taxon>
        <taxon>Pseudomonadota</taxon>
        <taxon>Alphaproteobacteria</taxon>
        <taxon>Sphingomonadales</taxon>
        <taxon>Sphingosinicellaceae</taxon>
        <taxon>Sandaracinobacteroides</taxon>
    </lineage>
</organism>
<accession>A0A7G5IE08</accession>
<dbReference type="InterPro" id="IPR014905">
    <property type="entry name" value="HIRAN"/>
</dbReference>
<dbReference type="EMBL" id="CP059851">
    <property type="protein sequence ID" value="QMW21600.1"/>
    <property type="molecule type" value="Genomic_DNA"/>
</dbReference>
<evidence type="ECO:0000259" key="3">
    <source>
        <dbReference type="Pfam" id="PF08797"/>
    </source>
</evidence>
<dbReference type="GO" id="GO:0003676">
    <property type="term" value="F:nucleic acid binding"/>
    <property type="evidence" value="ECO:0007669"/>
    <property type="project" value="InterPro"/>
</dbReference>
<keyword evidence="5" id="KW-1185">Reference proteome</keyword>
<dbReference type="Proteomes" id="UP000515292">
    <property type="component" value="Chromosome"/>
</dbReference>
<gene>
    <name evidence="4" type="ORF">H3309_09200</name>
</gene>
<protein>
    <submittedName>
        <fullName evidence="4">HIRAN domain-containing protein</fullName>
    </submittedName>
</protein>
<evidence type="ECO:0000256" key="2">
    <source>
        <dbReference type="ARBA" id="ARBA00022801"/>
    </source>
</evidence>
<dbReference type="AlphaFoldDB" id="A0A7G5IE08"/>
<sequence>METSVGTGRMRPLGKWVQTTPLLAVAGTSFRANEVRRFVEAVRLAERQGEHYGVRLERERGNPHDPNAVKVLGYASCRRLLRGVRQEELHIGYLPREVAAELVGPVIDAGHVHGAELYDIVVGADGVSIRFFVLLPVDSPVKDWRARRTASLATDPDRLTDEQVEFIRTRSLGLYRNTRLEQAEAFKKIGDYPAALDSYLRVAWLDAQGVNNAGTIDGEPSPRGIAFTQEDRFLAPGIVKAIAQASNSLKIDAAELARRASEAGLRERRALGKLRPPVDDEDAWTFFAGPVAEMVATGTKWRIRQ</sequence>
<dbReference type="Gene3D" id="3.30.70.2330">
    <property type="match status" value="1"/>
</dbReference>
<evidence type="ECO:0000256" key="1">
    <source>
        <dbReference type="ARBA" id="ARBA00022723"/>
    </source>
</evidence>
<dbReference type="Pfam" id="PF08797">
    <property type="entry name" value="HIRAN"/>
    <property type="match status" value="1"/>
</dbReference>
<dbReference type="GO" id="GO:0008270">
    <property type="term" value="F:zinc ion binding"/>
    <property type="evidence" value="ECO:0007669"/>
    <property type="project" value="InterPro"/>
</dbReference>
<keyword evidence="1" id="KW-0479">Metal-binding</keyword>
<dbReference type="RefSeq" id="WP_182294449.1">
    <property type="nucleotide sequence ID" value="NZ_CP059851.1"/>
</dbReference>